<name>A0A5C6B9S8_9BACT</name>
<feature type="domain" description="DUF1549" evidence="1">
    <location>
        <begin position="153"/>
        <end position="362"/>
    </location>
</feature>
<evidence type="ECO:0000259" key="1">
    <source>
        <dbReference type="Pfam" id="PF07583"/>
    </source>
</evidence>
<evidence type="ECO:0000259" key="2">
    <source>
        <dbReference type="Pfam" id="PF07587"/>
    </source>
</evidence>
<dbReference type="OrthoDB" id="127107at2"/>
<proteinExistence type="predicted"/>
<dbReference type="Pfam" id="PF07635">
    <property type="entry name" value="PSCyt1"/>
    <property type="match status" value="1"/>
</dbReference>
<dbReference type="RefSeq" id="WP_146518513.1">
    <property type="nucleotide sequence ID" value="NZ_CP151726.1"/>
</dbReference>
<dbReference type="InterPro" id="IPR011444">
    <property type="entry name" value="DUF1549"/>
</dbReference>
<comment type="caution">
    <text evidence="4">The sequence shown here is derived from an EMBL/GenBank/DDBJ whole genome shotgun (WGS) entry which is preliminary data.</text>
</comment>
<dbReference type="GO" id="GO:0020037">
    <property type="term" value="F:heme binding"/>
    <property type="evidence" value="ECO:0007669"/>
    <property type="project" value="InterPro"/>
</dbReference>
<dbReference type="InterPro" id="IPR011429">
    <property type="entry name" value="Cyt_c_Planctomycete-type"/>
</dbReference>
<accession>A0A5C6B9S8</accession>
<evidence type="ECO:0000259" key="3">
    <source>
        <dbReference type="Pfam" id="PF07635"/>
    </source>
</evidence>
<dbReference type="PANTHER" id="PTHR35889:SF3">
    <property type="entry name" value="F-BOX DOMAIN-CONTAINING PROTEIN"/>
    <property type="match status" value="1"/>
</dbReference>
<dbReference type="PANTHER" id="PTHR35889">
    <property type="entry name" value="CYCLOINULO-OLIGOSACCHARIDE FRUCTANOTRANSFERASE-RELATED"/>
    <property type="match status" value="1"/>
</dbReference>
<feature type="domain" description="DUF1553" evidence="2">
    <location>
        <begin position="673"/>
        <end position="931"/>
    </location>
</feature>
<dbReference type="Pfam" id="PF07583">
    <property type="entry name" value="PSCyt2"/>
    <property type="match status" value="1"/>
</dbReference>
<feature type="domain" description="Cytochrome C Planctomycete-type" evidence="3">
    <location>
        <begin position="48"/>
        <end position="104"/>
    </location>
</feature>
<dbReference type="InterPro" id="IPR022655">
    <property type="entry name" value="DUF1553"/>
</dbReference>
<protein>
    <submittedName>
        <fullName evidence="4">Planctomycete cytochrome C</fullName>
    </submittedName>
</protein>
<dbReference type="SUPFAM" id="SSF46626">
    <property type="entry name" value="Cytochrome c"/>
    <property type="match status" value="1"/>
</dbReference>
<evidence type="ECO:0000313" key="4">
    <source>
        <dbReference type="EMBL" id="TWU08477.1"/>
    </source>
</evidence>
<evidence type="ECO:0000313" key="5">
    <source>
        <dbReference type="Proteomes" id="UP000320176"/>
    </source>
</evidence>
<reference evidence="4 5" key="1">
    <citation type="submission" date="2019-02" db="EMBL/GenBank/DDBJ databases">
        <title>Deep-cultivation of Planctomycetes and their phenomic and genomic characterization uncovers novel biology.</title>
        <authorList>
            <person name="Wiegand S."/>
            <person name="Jogler M."/>
            <person name="Boedeker C."/>
            <person name="Pinto D."/>
            <person name="Vollmers J."/>
            <person name="Rivas-Marin E."/>
            <person name="Kohn T."/>
            <person name="Peeters S.H."/>
            <person name="Heuer A."/>
            <person name="Rast P."/>
            <person name="Oberbeckmann S."/>
            <person name="Bunk B."/>
            <person name="Jeske O."/>
            <person name="Meyerdierks A."/>
            <person name="Storesund J.E."/>
            <person name="Kallscheuer N."/>
            <person name="Luecker S."/>
            <person name="Lage O.M."/>
            <person name="Pohl T."/>
            <person name="Merkel B.J."/>
            <person name="Hornburger P."/>
            <person name="Mueller R.-W."/>
            <person name="Bruemmer F."/>
            <person name="Labrenz M."/>
            <person name="Spormann A.M."/>
            <person name="Op Den Camp H."/>
            <person name="Overmann J."/>
            <person name="Amann R."/>
            <person name="Jetten M.S.M."/>
            <person name="Mascher T."/>
            <person name="Medema M.H."/>
            <person name="Devos D.P."/>
            <person name="Kaster A.-K."/>
            <person name="Ovreas L."/>
            <person name="Rohde M."/>
            <person name="Galperin M.Y."/>
            <person name="Jogler C."/>
        </authorList>
    </citation>
    <scope>NUCLEOTIDE SEQUENCE [LARGE SCALE GENOMIC DNA]</scope>
    <source>
        <strain evidence="4 5">Pla52n</strain>
    </source>
</reference>
<sequence length="979" mass="110314">MNASLTTRAIAVGLLLVTGRNAAFCDDKPNVTTVNFNDDVRPIFTEHCTACHGGVKQAGDVSFVYRDKVLPPDGWIVEPGQPDESVLIDRVTSEDADEKMPPPDHGRGLSEDEIATLRRWISAGAQWSEHWAYVAPKPQTAPDTGDSKWPREPVDRFVLDRLTHAGLEPSPDASPERWLRRVTLDLTGLPPTPEQREAFLANYANDSETACSNLVDQLLDSPAFGERWASVWLDQIRYADSKGLGLDGQRQIWKFRDWVIDSLNSDMPYDQFTIKQMAGDLLPEPSIGDIVATAGHRMTQTNEEGGTDDEEFRVAAVLDRVSTTWQTWQGVTFGCVQCHSHPYGPFRHEEFYEFAAFFNNTADCDLDQEWPTLQVPVQTSDYDAASELDRQIRDLQKETWQREYEILANQTIWQPLVDLTASSNTATQLQVERKGDHDEFFTVDTVSRDTQITLQAPLPENLKQLSAIRLTALPLDPETAVRDSEWGFVLSHVSAEMIVPGQENPTPIKLDRLVIDEPEPFYDPQESLNAKSNQGFAAFSRIHYPRQAALVLDSPLDVPAGSRIELKLNHRIFILASFSLLTRRGHLAVTDSDHFQKLVDDQSFQEQQAQLKELNQKRSKIASVATPVLRERPERFKRPMHVFQRGLFLTKDQEVTPNTPDSLPPLPADVPADRLALARWLVSPENPLTARVEVNRIWARLFGIGLVATEEDFGDSGEPPSHPRLLDDLAVRFQNEFQWSRKRLIRELVLSSTYRQSSKIRPELNERDPQNRLLARGPRNRLSAEIVRDQALAFAGLLSEKPFGKPVHPPIPDGVWRPFSGGDKWNTPGVNDDNRYRRSIYTYTKRSIPYPMFAAFDAPSREFCTPRRMNSNTPVQALMMLNDQTFIECSEGLARRMQKSAATPEDQIRQGFIVVTGREPGEADVSDLIELYNSVATDSVAIDSDNEEQSQNENSSTTELTALTTVASVLLNLDEVVTK</sequence>
<gene>
    <name evidence="4" type="ORF">Pla52n_10600</name>
</gene>
<dbReference type="EMBL" id="SJPN01000001">
    <property type="protein sequence ID" value="TWU08477.1"/>
    <property type="molecule type" value="Genomic_DNA"/>
</dbReference>
<organism evidence="4 5">
    <name type="scientific">Stieleria varia</name>
    <dbReference type="NCBI Taxonomy" id="2528005"/>
    <lineage>
        <taxon>Bacteria</taxon>
        <taxon>Pseudomonadati</taxon>
        <taxon>Planctomycetota</taxon>
        <taxon>Planctomycetia</taxon>
        <taxon>Pirellulales</taxon>
        <taxon>Pirellulaceae</taxon>
        <taxon>Stieleria</taxon>
    </lineage>
</organism>
<keyword evidence="5" id="KW-1185">Reference proteome</keyword>
<dbReference type="AlphaFoldDB" id="A0A5C6B9S8"/>
<dbReference type="InterPro" id="IPR036909">
    <property type="entry name" value="Cyt_c-like_dom_sf"/>
</dbReference>
<dbReference type="GO" id="GO:0009055">
    <property type="term" value="F:electron transfer activity"/>
    <property type="evidence" value="ECO:0007669"/>
    <property type="project" value="InterPro"/>
</dbReference>
<dbReference type="Proteomes" id="UP000320176">
    <property type="component" value="Unassembled WGS sequence"/>
</dbReference>
<dbReference type="Pfam" id="PF07587">
    <property type="entry name" value="PSD1"/>
    <property type="match status" value="1"/>
</dbReference>